<evidence type="ECO:0000256" key="2">
    <source>
        <dbReference type="ARBA" id="ARBA00022692"/>
    </source>
</evidence>
<name>A0A7I4XXU1_HAECO</name>
<dbReference type="PROSITE" id="PS50262">
    <property type="entry name" value="G_PROTEIN_RECEP_F1_2"/>
    <property type="match status" value="1"/>
</dbReference>
<dbReference type="CDD" id="cd00637">
    <property type="entry name" value="7tm_classA_rhodopsin-like"/>
    <property type="match status" value="1"/>
</dbReference>
<proteinExistence type="predicted"/>
<evidence type="ECO:0000256" key="4">
    <source>
        <dbReference type="ARBA" id="ARBA00023136"/>
    </source>
</evidence>
<dbReference type="AlphaFoldDB" id="A0A7I4XXU1"/>
<evidence type="ECO:0000256" key="1">
    <source>
        <dbReference type="ARBA" id="ARBA00004370"/>
    </source>
</evidence>
<evidence type="ECO:0000256" key="5">
    <source>
        <dbReference type="SAM" id="Phobius"/>
    </source>
</evidence>
<feature type="domain" description="G-protein coupled receptors family 1 profile" evidence="6">
    <location>
        <begin position="30"/>
        <end position="252"/>
    </location>
</feature>
<feature type="transmembrane region" description="Helical" evidence="5">
    <location>
        <begin position="71"/>
        <end position="88"/>
    </location>
</feature>
<dbReference type="SUPFAM" id="SSF81321">
    <property type="entry name" value="Family A G protein-coupled receptor-like"/>
    <property type="match status" value="1"/>
</dbReference>
<feature type="transmembrane region" description="Helical" evidence="5">
    <location>
        <begin position="33"/>
        <end position="59"/>
    </location>
</feature>
<sequence length="252" mass="28851">MFLFWAAPAAILGFSKTVTLSYFGERMGQITMLFWYASIYGQLQIALNRLIAISSPLLYNSTFSTKRTAQILAAFWVLSAAHVAIYFFDDCDFVFDTKAYIWTYAGSKCGDIISFYLDFVHGTTLCSIVVLVNTISFFAIIKEAKKLSNSFGRPQEVTMLRRNTRLYLQGCVQAGCFALMILSFHFFSKFATTKWATFAATTFVWELCHAMDGFILIIFHEKFREVLYRPSLLWRTKSRCKITFTAASRMIT</sequence>
<evidence type="ECO:0000256" key="3">
    <source>
        <dbReference type="ARBA" id="ARBA00022989"/>
    </source>
</evidence>
<keyword evidence="7" id="KW-1185">Reference proteome</keyword>
<accession>A0A7I4XXU1</accession>
<keyword evidence="3 5" id="KW-1133">Transmembrane helix</keyword>
<evidence type="ECO:0000313" key="7">
    <source>
        <dbReference type="Proteomes" id="UP000025227"/>
    </source>
</evidence>
<dbReference type="Pfam" id="PF10328">
    <property type="entry name" value="7TM_GPCR_Srx"/>
    <property type="match status" value="1"/>
</dbReference>
<comment type="subcellular location">
    <subcellularLocation>
        <location evidence="1">Membrane</location>
    </subcellularLocation>
</comment>
<dbReference type="GO" id="GO:0016020">
    <property type="term" value="C:membrane"/>
    <property type="evidence" value="ECO:0007669"/>
    <property type="project" value="UniProtKB-SubCell"/>
</dbReference>
<dbReference type="Proteomes" id="UP000025227">
    <property type="component" value="Unplaced"/>
</dbReference>
<protein>
    <submittedName>
        <fullName evidence="8">G_PROTEIN_RECEP_F1_2 domain-containing protein</fullName>
    </submittedName>
</protein>
<feature type="transmembrane region" description="Helical" evidence="5">
    <location>
        <begin position="198"/>
        <end position="219"/>
    </location>
</feature>
<feature type="transmembrane region" description="Helical" evidence="5">
    <location>
        <begin position="119"/>
        <end position="141"/>
    </location>
</feature>
<dbReference type="OMA" id="WIVETII"/>
<evidence type="ECO:0000259" key="6">
    <source>
        <dbReference type="PROSITE" id="PS50262"/>
    </source>
</evidence>
<dbReference type="WBParaSite" id="HCON_00026030-00001">
    <property type="protein sequence ID" value="HCON_00026030-00001"/>
    <property type="gene ID" value="HCON_00026030"/>
</dbReference>
<dbReference type="OrthoDB" id="5874085at2759"/>
<reference evidence="8" key="1">
    <citation type="submission" date="2020-12" db="UniProtKB">
        <authorList>
            <consortium name="WormBaseParasite"/>
        </authorList>
    </citation>
    <scope>IDENTIFICATION</scope>
    <source>
        <strain evidence="8">MHco3</strain>
    </source>
</reference>
<organism evidence="7 8">
    <name type="scientific">Haemonchus contortus</name>
    <name type="common">Barber pole worm</name>
    <dbReference type="NCBI Taxonomy" id="6289"/>
    <lineage>
        <taxon>Eukaryota</taxon>
        <taxon>Metazoa</taxon>
        <taxon>Ecdysozoa</taxon>
        <taxon>Nematoda</taxon>
        <taxon>Chromadorea</taxon>
        <taxon>Rhabditida</taxon>
        <taxon>Rhabditina</taxon>
        <taxon>Rhabditomorpha</taxon>
        <taxon>Strongyloidea</taxon>
        <taxon>Trichostrongylidae</taxon>
        <taxon>Haemonchus</taxon>
    </lineage>
</organism>
<dbReference type="PANTHER" id="PTHR23017:SF3">
    <property type="entry name" value="G-PROTEIN COUPLED RECEPTORS FAMILY 1 PROFILE DOMAIN-CONTAINING PROTEIN"/>
    <property type="match status" value="1"/>
</dbReference>
<keyword evidence="2 5" id="KW-0812">Transmembrane</keyword>
<dbReference type="PANTHER" id="PTHR23017">
    <property type="entry name" value="SERPENTINE RECEPTOR, CLASS X"/>
    <property type="match status" value="1"/>
</dbReference>
<dbReference type="InterPro" id="IPR017452">
    <property type="entry name" value="GPCR_Rhodpsn_7TM"/>
</dbReference>
<keyword evidence="4 5" id="KW-0472">Membrane</keyword>
<evidence type="ECO:0000313" key="8">
    <source>
        <dbReference type="WBParaSite" id="HCON_00026030-00001"/>
    </source>
</evidence>
<dbReference type="InterPro" id="IPR019430">
    <property type="entry name" value="7TM_GPCR_serpentine_rcpt_Srx"/>
</dbReference>
<feature type="transmembrane region" description="Helical" evidence="5">
    <location>
        <begin position="166"/>
        <end position="186"/>
    </location>
</feature>
<dbReference type="Gene3D" id="1.20.1070.10">
    <property type="entry name" value="Rhodopsin 7-helix transmembrane proteins"/>
    <property type="match status" value="1"/>
</dbReference>